<comment type="caution">
    <text evidence="1">The sequence shown here is derived from an EMBL/GenBank/DDBJ whole genome shotgun (WGS) entry which is preliminary data.</text>
</comment>
<organism evidence="1 2">
    <name type="scientific">Pinibacter aurantiacus</name>
    <dbReference type="NCBI Taxonomy" id="2851599"/>
    <lineage>
        <taxon>Bacteria</taxon>
        <taxon>Pseudomonadati</taxon>
        <taxon>Bacteroidota</taxon>
        <taxon>Chitinophagia</taxon>
        <taxon>Chitinophagales</taxon>
        <taxon>Chitinophagaceae</taxon>
        <taxon>Pinibacter</taxon>
    </lineage>
</organism>
<protein>
    <submittedName>
        <fullName evidence="1">Type II toxin-antitoxin system RelE/ParE family toxin</fullName>
    </submittedName>
</protein>
<dbReference type="InterPro" id="IPR007712">
    <property type="entry name" value="RelE/ParE_toxin"/>
</dbReference>
<dbReference type="PANTHER" id="PTHR33755">
    <property type="entry name" value="TOXIN PARE1-RELATED"/>
    <property type="match status" value="1"/>
</dbReference>
<dbReference type="PANTHER" id="PTHR33755:SF5">
    <property type="entry name" value="TYPE II TOXIN-ANTITOXIN SYSTEM RELE_PARE FAMILY TOXIN"/>
    <property type="match status" value="1"/>
</dbReference>
<dbReference type="Pfam" id="PF05016">
    <property type="entry name" value="ParE_toxin"/>
    <property type="match status" value="1"/>
</dbReference>
<name>A0A9E2W3E6_9BACT</name>
<keyword evidence="2" id="KW-1185">Reference proteome</keyword>
<dbReference type="AlphaFoldDB" id="A0A9E2W3E6"/>
<proteinExistence type="predicted"/>
<reference evidence="1" key="1">
    <citation type="submission" date="2021-06" db="EMBL/GenBank/DDBJ databases">
        <authorList>
            <person name="Huq M.A."/>
        </authorList>
    </citation>
    <scope>NUCLEOTIDE SEQUENCE</scope>
    <source>
        <strain evidence="1">MAH-26</strain>
    </source>
</reference>
<dbReference type="InterPro" id="IPR051803">
    <property type="entry name" value="TA_system_RelE-like_toxin"/>
</dbReference>
<dbReference type="RefSeq" id="WP_217790349.1">
    <property type="nucleotide sequence ID" value="NZ_JAHSPG010000003.1"/>
</dbReference>
<evidence type="ECO:0000313" key="1">
    <source>
        <dbReference type="EMBL" id="MBV4356704.1"/>
    </source>
</evidence>
<accession>A0A9E2W3E6</accession>
<dbReference type="EMBL" id="JAHSPG010000003">
    <property type="protein sequence ID" value="MBV4356704.1"/>
    <property type="molecule type" value="Genomic_DNA"/>
</dbReference>
<dbReference type="Proteomes" id="UP000812270">
    <property type="component" value="Unassembled WGS sequence"/>
</dbReference>
<sequence>MVEVKWTNFALENLNDIGDYIEHDSPKYAEIVVNKLFGATDVLEHQPNLGRVVPEFSKEYIRELICGSYRIIYAILNEKRIDILIVQHSARLLTSLRPSE</sequence>
<gene>
    <name evidence="1" type="ORF">KTO63_06040</name>
</gene>
<evidence type="ECO:0000313" key="2">
    <source>
        <dbReference type="Proteomes" id="UP000812270"/>
    </source>
</evidence>